<dbReference type="InterPro" id="IPR037185">
    <property type="entry name" value="EmrE-like"/>
</dbReference>
<reference evidence="8" key="1">
    <citation type="journal article" date="2020" name="mSystems">
        <title>Genome- and Community-Level Interaction Insights into Carbon Utilization and Element Cycling Functions of Hydrothermarchaeota in Hydrothermal Sediment.</title>
        <authorList>
            <person name="Zhou Z."/>
            <person name="Liu Y."/>
            <person name="Xu W."/>
            <person name="Pan J."/>
            <person name="Luo Z.H."/>
            <person name="Li M."/>
        </authorList>
    </citation>
    <scope>NUCLEOTIDE SEQUENCE [LARGE SCALE GENOMIC DNA]</scope>
    <source>
        <strain evidence="8">SpSt-751</strain>
    </source>
</reference>
<comment type="subcellular location">
    <subcellularLocation>
        <location evidence="1">Cell membrane</location>
        <topology evidence="1">Multi-pass membrane protein</topology>
    </subcellularLocation>
</comment>
<evidence type="ECO:0000256" key="3">
    <source>
        <dbReference type="ARBA" id="ARBA00022692"/>
    </source>
</evidence>
<feature type="transmembrane region" description="Helical" evidence="6">
    <location>
        <begin position="149"/>
        <end position="167"/>
    </location>
</feature>
<evidence type="ECO:0000256" key="6">
    <source>
        <dbReference type="SAM" id="Phobius"/>
    </source>
</evidence>
<feature type="transmembrane region" description="Helical" evidence="6">
    <location>
        <begin position="242"/>
        <end position="259"/>
    </location>
</feature>
<keyword evidence="3 6" id="KW-0812">Transmembrane</keyword>
<comment type="caution">
    <text evidence="8">The sequence shown here is derived from an EMBL/GenBank/DDBJ whole genome shotgun (WGS) entry which is preliminary data.</text>
</comment>
<keyword evidence="4 6" id="KW-1133">Transmembrane helix</keyword>
<name>A0A7C3WVD3_9BACT</name>
<dbReference type="PANTHER" id="PTHR42920">
    <property type="entry name" value="OS03G0707200 PROTEIN-RELATED"/>
    <property type="match status" value="1"/>
</dbReference>
<proteinExistence type="predicted"/>
<evidence type="ECO:0000256" key="1">
    <source>
        <dbReference type="ARBA" id="ARBA00004651"/>
    </source>
</evidence>
<feature type="transmembrane region" description="Helical" evidence="6">
    <location>
        <begin position="63"/>
        <end position="83"/>
    </location>
</feature>
<feature type="domain" description="EamA" evidence="7">
    <location>
        <begin position="146"/>
        <end position="279"/>
    </location>
</feature>
<sequence>MKKLELKGTLILIFVTLIWGSTFSLTKISLKYLTPFFLLFERFFLGSLFLGIYFIVKGIPLRINWAGSILGIINFLAIAFQTFGLRSTTATKGAFITGLSVLMVPFFERIFLGSKISIRLWLSVFIGFLGLTMLTVDFTQIGYINWGDFLVFICAVLYAIQIVYIAYVVHKKEVLDLVFSELIITMLLALLFHIFFEPESLPLRNIFISFIPVLYLGTIATSLTLTLQLIGQKYLTPTKSALIYNLEPVFATIFAFFILKESLSLIQFIGAFLILLSLFTSIPSSPIDN</sequence>
<evidence type="ECO:0000256" key="4">
    <source>
        <dbReference type="ARBA" id="ARBA00022989"/>
    </source>
</evidence>
<feature type="transmembrane region" description="Helical" evidence="6">
    <location>
        <begin position="207"/>
        <end position="230"/>
    </location>
</feature>
<feature type="transmembrane region" description="Helical" evidence="6">
    <location>
        <begin position="34"/>
        <end position="56"/>
    </location>
</feature>
<accession>A0A7C3WVD3</accession>
<dbReference type="InterPro" id="IPR051258">
    <property type="entry name" value="Diverse_Substrate_Transporter"/>
</dbReference>
<evidence type="ECO:0000256" key="5">
    <source>
        <dbReference type="ARBA" id="ARBA00023136"/>
    </source>
</evidence>
<dbReference type="SUPFAM" id="SSF103481">
    <property type="entry name" value="Multidrug resistance efflux transporter EmrE"/>
    <property type="match status" value="2"/>
</dbReference>
<feature type="transmembrane region" description="Helical" evidence="6">
    <location>
        <begin position="265"/>
        <end position="282"/>
    </location>
</feature>
<evidence type="ECO:0000313" key="8">
    <source>
        <dbReference type="EMBL" id="HGB30733.1"/>
    </source>
</evidence>
<dbReference type="InterPro" id="IPR000620">
    <property type="entry name" value="EamA_dom"/>
</dbReference>
<feature type="transmembrane region" description="Helical" evidence="6">
    <location>
        <begin position="174"/>
        <end position="195"/>
    </location>
</feature>
<dbReference type="GO" id="GO:0005886">
    <property type="term" value="C:plasma membrane"/>
    <property type="evidence" value="ECO:0007669"/>
    <property type="project" value="UniProtKB-SubCell"/>
</dbReference>
<evidence type="ECO:0000259" key="7">
    <source>
        <dbReference type="Pfam" id="PF00892"/>
    </source>
</evidence>
<dbReference type="AlphaFoldDB" id="A0A7C3WVD3"/>
<protein>
    <submittedName>
        <fullName evidence="8">DMT family transporter</fullName>
    </submittedName>
</protein>
<dbReference type="PANTHER" id="PTHR42920:SF5">
    <property type="entry name" value="EAMA DOMAIN-CONTAINING PROTEIN"/>
    <property type="match status" value="1"/>
</dbReference>
<gene>
    <name evidence="8" type="ORF">ENV35_02505</name>
</gene>
<evidence type="ECO:0000256" key="2">
    <source>
        <dbReference type="ARBA" id="ARBA00022475"/>
    </source>
</evidence>
<dbReference type="Pfam" id="PF00892">
    <property type="entry name" value="EamA"/>
    <property type="match status" value="2"/>
</dbReference>
<keyword evidence="5 6" id="KW-0472">Membrane</keyword>
<keyword evidence="2" id="KW-1003">Cell membrane</keyword>
<feature type="domain" description="EamA" evidence="7">
    <location>
        <begin position="7"/>
        <end position="135"/>
    </location>
</feature>
<dbReference type="EMBL" id="DTGA01000058">
    <property type="protein sequence ID" value="HGB30733.1"/>
    <property type="molecule type" value="Genomic_DNA"/>
</dbReference>
<feature type="transmembrane region" description="Helical" evidence="6">
    <location>
        <begin position="89"/>
        <end position="108"/>
    </location>
</feature>
<organism evidence="8">
    <name type="scientific">Dictyoglomus turgidum</name>
    <dbReference type="NCBI Taxonomy" id="513050"/>
    <lineage>
        <taxon>Bacteria</taxon>
        <taxon>Pseudomonadati</taxon>
        <taxon>Dictyoglomota</taxon>
        <taxon>Dictyoglomia</taxon>
        <taxon>Dictyoglomales</taxon>
        <taxon>Dictyoglomaceae</taxon>
        <taxon>Dictyoglomus</taxon>
    </lineage>
</organism>
<feature type="transmembrane region" description="Helical" evidence="6">
    <location>
        <begin position="120"/>
        <end position="143"/>
    </location>
</feature>